<feature type="transmembrane region" description="Helical" evidence="6">
    <location>
        <begin position="137"/>
        <end position="155"/>
    </location>
</feature>
<keyword evidence="5 6" id="KW-0472">Membrane</keyword>
<organism evidence="7 8">
    <name type="scientific">Haloplanus ruber</name>
    <dbReference type="NCBI Taxonomy" id="869892"/>
    <lineage>
        <taxon>Archaea</taxon>
        <taxon>Methanobacteriati</taxon>
        <taxon>Methanobacteriota</taxon>
        <taxon>Stenosarchaea group</taxon>
        <taxon>Halobacteria</taxon>
        <taxon>Halobacteriales</taxon>
        <taxon>Haloferacaceae</taxon>
        <taxon>Haloplanus</taxon>
    </lineage>
</organism>
<feature type="transmembrane region" description="Helical" evidence="6">
    <location>
        <begin position="196"/>
        <end position="223"/>
    </location>
</feature>
<dbReference type="Proteomes" id="UP001597075">
    <property type="component" value="Unassembled WGS sequence"/>
</dbReference>
<keyword evidence="8" id="KW-1185">Reference proteome</keyword>
<comment type="subcellular location">
    <subcellularLocation>
        <location evidence="1">Cell membrane</location>
        <topology evidence="1">Multi-pass membrane protein</topology>
    </subcellularLocation>
</comment>
<keyword evidence="3 6" id="KW-0812">Transmembrane</keyword>
<protein>
    <submittedName>
        <fullName evidence="7">Urea ABC transporter permease</fullName>
    </submittedName>
</protein>
<proteinExistence type="predicted"/>
<keyword evidence="4 6" id="KW-1133">Transmembrane helix</keyword>
<gene>
    <name evidence="7" type="ORF">ACFSBJ_14560</name>
</gene>
<keyword evidence="2" id="KW-1003">Cell membrane</keyword>
<feature type="transmembrane region" description="Helical" evidence="6">
    <location>
        <begin position="58"/>
        <end position="77"/>
    </location>
</feature>
<dbReference type="PANTHER" id="PTHR30482">
    <property type="entry name" value="HIGH-AFFINITY BRANCHED-CHAIN AMINO ACID TRANSPORT SYSTEM PERMEASE"/>
    <property type="match status" value="1"/>
</dbReference>
<dbReference type="GO" id="GO:0005886">
    <property type="term" value="C:plasma membrane"/>
    <property type="evidence" value="ECO:0007669"/>
    <property type="project" value="UniProtKB-SubCell"/>
</dbReference>
<feature type="transmembrane region" description="Helical" evidence="6">
    <location>
        <begin position="320"/>
        <end position="343"/>
    </location>
</feature>
<dbReference type="Pfam" id="PF02653">
    <property type="entry name" value="BPD_transp_2"/>
    <property type="match status" value="1"/>
</dbReference>
<dbReference type="CDD" id="cd06581">
    <property type="entry name" value="TM_PBP1_LivM_like"/>
    <property type="match status" value="1"/>
</dbReference>
<evidence type="ECO:0000256" key="2">
    <source>
        <dbReference type="ARBA" id="ARBA00022475"/>
    </source>
</evidence>
<dbReference type="EMBL" id="JBHUDL010000010">
    <property type="protein sequence ID" value="MFD1634951.1"/>
    <property type="molecule type" value="Genomic_DNA"/>
</dbReference>
<sequence>MTDAGGPGAIARLRDLLEGQNTLGNSTRFWYGFLVVVGFMFVYPFLTNPFVLKVNTDYFVWMILALSLAVVWGYTGIFNFGQTAFFGLGAYTFGIVGITLIEVTGGTNVAILAAVVVTVLASALLGYFMFYGRIRGLYVAILTLAVALTGNLILVRTTNTTIGAAELGGNNGVTGIPSLTLGGGPLSVPLGITAQYYLVALLLVATYLGLRILLNSYYGYVLLAIREDEDRTRMLGYDVRKLKLIAFSLTAGLAGFAGALHAAWGNFIDPTVMGLTAASVPIIWVTVGGRDTLIGPLVAAYALQSISTKLSTVGSGYTNIFLGAVFVLVVLFFPDGLIPAIVARWRERTGDGHDIDRSNTTEAEA</sequence>
<evidence type="ECO:0000256" key="1">
    <source>
        <dbReference type="ARBA" id="ARBA00004651"/>
    </source>
</evidence>
<feature type="transmembrane region" description="Helical" evidence="6">
    <location>
        <begin position="84"/>
        <end position="103"/>
    </location>
</feature>
<evidence type="ECO:0000313" key="8">
    <source>
        <dbReference type="Proteomes" id="UP001597075"/>
    </source>
</evidence>
<feature type="transmembrane region" description="Helical" evidence="6">
    <location>
        <begin position="29"/>
        <end position="46"/>
    </location>
</feature>
<evidence type="ECO:0000256" key="3">
    <source>
        <dbReference type="ARBA" id="ARBA00022692"/>
    </source>
</evidence>
<name>A0ABD6D204_9EURY</name>
<evidence type="ECO:0000256" key="4">
    <source>
        <dbReference type="ARBA" id="ARBA00022989"/>
    </source>
</evidence>
<dbReference type="InterPro" id="IPR043428">
    <property type="entry name" value="LivM-like"/>
</dbReference>
<evidence type="ECO:0000256" key="5">
    <source>
        <dbReference type="ARBA" id="ARBA00023136"/>
    </source>
</evidence>
<accession>A0ABD6D204</accession>
<dbReference type="InterPro" id="IPR001851">
    <property type="entry name" value="ABC_transp_permease"/>
</dbReference>
<dbReference type="RefSeq" id="WP_256405181.1">
    <property type="nucleotide sequence ID" value="NZ_CP187151.1"/>
</dbReference>
<dbReference type="PANTHER" id="PTHR30482:SF4">
    <property type="entry name" value="SLR1201 PROTEIN"/>
    <property type="match status" value="1"/>
</dbReference>
<feature type="transmembrane region" description="Helical" evidence="6">
    <location>
        <begin position="244"/>
        <end position="264"/>
    </location>
</feature>
<reference evidence="7 8" key="1">
    <citation type="journal article" date="2019" name="Int. J. Syst. Evol. Microbiol.">
        <title>The Global Catalogue of Microorganisms (GCM) 10K type strain sequencing project: providing services to taxonomists for standard genome sequencing and annotation.</title>
        <authorList>
            <consortium name="The Broad Institute Genomics Platform"/>
            <consortium name="The Broad Institute Genome Sequencing Center for Infectious Disease"/>
            <person name="Wu L."/>
            <person name="Ma J."/>
        </authorList>
    </citation>
    <scope>NUCLEOTIDE SEQUENCE [LARGE SCALE GENOMIC DNA]</scope>
    <source>
        <strain evidence="7 8">CGMCC 1.10594</strain>
    </source>
</reference>
<feature type="transmembrane region" description="Helical" evidence="6">
    <location>
        <begin position="109"/>
        <end position="130"/>
    </location>
</feature>
<evidence type="ECO:0000313" key="7">
    <source>
        <dbReference type="EMBL" id="MFD1634951.1"/>
    </source>
</evidence>
<comment type="caution">
    <text evidence="7">The sequence shown here is derived from an EMBL/GenBank/DDBJ whole genome shotgun (WGS) entry which is preliminary data.</text>
</comment>
<dbReference type="AlphaFoldDB" id="A0ABD6D204"/>
<evidence type="ECO:0000256" key="6">
    <source>
        <dbReference type="SAM" id="Phobius"/>
    </source>
</evidence>